<protein>
    <recommendedName>
        <fullName evidence="2">Endonuclease/exonuclease/phosphatase domain-containing protein</fullName>
    </recommendedName>
</protein>
<gene>
    <name evidence="1" type="ORF">FSB_LOCUS9095</name>
</gene>
<name>A0A2N9F265_FAGSY</name>
<dbReference type="PANTHER" id="PTHR33710">
    <property type="entry name" value="BNAC02G09200D PROTEIN"/>
    <property type="match status" value="1"/>
</dbReference>
<dbReference type="Gene3D" id="3.60.10.10">
    <property type="entry name" value="Endonuclease/exonuclease/phosphatase"/>
    <property type="match status" value="1"/>
</dbReference>
<dbReference type="PANTHER" id="PTHR33710:SF71">
    <property type="entry name" value="ENDONUCLEASE_EXONUCLEASE_PHOSPHATASE DOMAIN-CONTAINING PROTEIN"/>
    <property type="match status" value="1"/>
</dbReference>
<dbReference type="SUPFAM" id="SSF56219">
    <property type="entry name" value="DNase I-like"/>
    <property type="match status" value="1"/>
</dbReference>
<evidence type="ECO:0000313" key="1">
    <source>
        <dbReference type="EMBL" id="SPC81213.1"/>
    </source>
</evidence>
<proteinExistence type="predicted"/>
<organism evidence="1">
    <name type="scientific">Fagus sylvatica</name>
    <name type="common">Beechnut</name>
    <dbReference type="NCBI Taxonomy" id="28930"/>
    <lineage>
        <taxon>Eukaryota</taxon>
        <taxon>Viridiplantae</taxon>
        <taxon>Streptophyta</taxon>
        <taxon>Embryophyta</taxon>
        <taxon>Tracheophyta</taxon>
        <taxon>Spermatophyta</taxon>
        <taxon>Magnoliopsida</taxon>
        <taxon>eudicotyledons</taxon>
        <taxon>Gunneridae</taxon>
        <taxon>Pentapetalae</taxon>
        <taxon>rosids</taxon>
        <taxon>fabids</taxon>
        <taxon>Fagales</taxon>
        <taxon>Fagaceae</taxon>
        <taxon>Fagus</taxon>
    </lineage>
</organism>
<dbReference type="AlphaFoldDB" id="A0A2N9F265"/>
<dbReference type="EMBL" id="OIVN01000502">
    <property type="protein sequence ID" value="SPC81213.1"/>
    <property type="molecule type" value="Genomic_DNA"/>
</dbReference>
<accession>A0A2N9F265</accession>
<dbReference type="InterPro" id="IPR036691">
    <property type="entry name" value="Endo/exonu/phosph_ase_sf"/>
</dbReference>
<sequence>MDDAFDKGGLDNIVSKTKRLGWKENCEFQLEIDLVSFRDLNLTESSLALEARAKVMEEENSEKGPTPLSRHTSTWEGAVQSALDTCPSGRRGGPYQAPKFTMKILLWNYRGVHKTPTVRALKALIRSEGLDIIFVAETKSSSLKLEKVKSSMGFASLFCVDAIGKAGAQRSKFWNLMEDLVLSFLSQWLLIEDLNSISCKSEKRGSSKKGEGSSRSFINFVDKVGAIDLGFCRSQFTSSNKRVGLANIRERLDRGICNADWQCLFPKAGVRHLVAPTSDHNPILLDTYMERSFSKRLVRFEAIWTKDESSIKVVERAWQIDVKRSYAFQLAKKFQIVKREFLKWNKEHFGQTRTRIKELERKIEVLQGMDLTTEVVEIEAALCIELNDWLEREELKWRQKSREIWLKEDDKNSRFFHLSTLVRRRRNFIREIKLEDGQWIQSKTEIDRYFAINFQNLFQSSNPQFPPNLDNLLEKCISDEDNVELSRIPIVEEIRKVVLDMNPLKAPGLDGLSGIFFKHY</sequence>
<reference evidence="1" key="1">
    <citation type="submission" date="2018-02" db="EMBL/GenBank/DDBJ databases">
        <authorList>
            <person name="Cohen D.B."/>
            <person name="Kent A.D."/>
        </authorList>
    </citation>
    <scope>NUCLEOTIDE SEQUENCE</scope>
</reference>
<evidence type="ECO:0008006" key="2">
    <source>
        <dbReference type="Google" id="ProtNLM"/>
    </source>
</evidence>